<dbReference type="Proteomes" id="UP000030693">
    <property type="component" value="Unassembled WGS sequence"/>
</dbReference>
<evidence type="ECO:0000256" key="3">
    <source>
        <dbReference type="ARBA" id="ARBA00022824"/>
    </source>
</evidence>
<accession>A0A058Z845</accession>
<protein>
    <recommendedName>
        <fullName evidence="7">Trafficking protein particle complex subunit</fullName>
    </recommendedName>
</protein>
<dbReference type="GO" id="GO:0006888">
    <property type="term" value="P:endoplasmic reticulum to Golgi vesicle-mediated transport"/>
    <property type="evidence" value="ECO:0007669"/>
    <property type="project" value="UniProtKB-UniRule"/>
</dbReference>
<evidence type="ECO:0000256" key="7">
    <source>
        <dbReference type="RuleBase" id="RU366065"/>
    </source>
</evidence>
<gene>
    <name evidence="8" type="ORF">H696_02783</name>
</gene>
<dbReference type="Gene3D" id="3.30.450.70">
    <property type="match status" value="1"/>
</dbReference>
<reference evidence="8" key="1">
    <citation type="submission" date="2013-04" db="EMBL/GenBank/DDBJ databases">
        <title>The Genome Sequence of Fonticula alba ATCC 38817.</title>
        <authorList>
            <consortium name="The Broad Institute Genomics Platform"/>
            <person name="Russ C."/>
            <person name="Cuomo C."/>
            <person name="Burger G."/>
            <person name="Gray M.W."/>
            <person name="Holland P.W.H."/>
            <person name="King N."/>
            <person name="Lang F.B.F."/>
            <person name="Roger A.J."/>
            <person name="Ruiz-Trillo I."/>
            <person name="Brown M."/>
            <person name="Walker B."/>
            <person name="Young S."/>
            <person name="Zeng Q."/>
            <person name="Gargeya S."/>
            <person name="Fitzgerald M."/>
            <person name="Haas B."/>
            <person name="Abouelleil A."/>
            <person name="Allen A.W."/>
            <person name="Alvarado L."/>
            <person name="Arachchi H.M."/>
            <person name="Berlin A.M."/>
            <person name="Chapman S.B."/>
            <person name="Gainer-Dewar J."/>
            <person name="Goldberg J."/>
            <person name="Griggs A."/>
            <person name="Gujja S."/>
            <person name="Hansen M."/>
            <person name="Howarth C."/>
            <person name="Imamovic A."/>
            <person name="Ireland A."/>
            <person name="Larimer J."/>
            <person name="McCowan C."/>
            <person name="Murphy C."/>
            <person name="Pearson M."/>
            <person name="Poon T.W."/>
            <person name="Priest M."/>
            <person name="Roberts A."/>
            <person name="Saif S."/>
            <person name="Shea T."/>
            <person name="Sisk P."/>
            <person name="Sykes S."/>
            <person name="Wortman J."/>
            <person name="Nusbaum C."/>
            <person name="Birren B."/>
        </authorList>
    </citation>
    <scope>NUCLEOTIDE SEQUENCE [LARGE SCALE GENOMIC DNA]</scope>
    <source>
        <strain evidence="8">ATCC 38817</strain>
    </source>
</reference>
<evidence type="ECO:0000256" key="2">
    <source>
        <dbReference type="ARBA" id="ARBA00022448"/>
    </source>
</evidence>
<dbReference type="InterPro" id="IPR011012">
    <property type="entry name" value="Longin-like_dom_sf"/>
</dbReference>
<sequence>MLYQLLIINKAGGLVYQHIFPQTRAGGTSAASPSPNSNDFLMLAGTFHSIHALVAQFSPVADSSGLRVLESSHFTLFCFQAPTGTKFLLVTIPLSGLQSASSVISHHVTQTGRTVPTSLHSGPPNLHAVATAAWREIYLAYGAFVARDPFHVPEMPIRCSRFDAAVSRIGQRASSGIY</sequence>
<dbReference type="AlphaFoldDB" id="A0A058Z845"/>
<dbReference type="GeneID" id="20527508"/>
<dbReference type="EMBL" id="KB932204">
    <property type="protein sequence ID" value="KCV70440.1"/>
    <property type="molecule type" value="Genomic_DNA"/>
</dbReference>
<evidence type="ECO:0000313" key="8">
    <source>
        <dbReference type="EMBL" id="KCV70440.1"/>
    </source>
</evidence>
<evidence type="ECO:0000256" key="1">
    <source>
        <dbReference type="ARBA" id="ARBA00004555"/>
    </source>
</evidence>
<dbReference type="GO" id="GO:0005783">
    <property type="term" value="C:endoplasmic reticulum"/>
    <property type="evidence" value="ECO:0007669"/>
    <property type="project" value="UniProtKB-SubCell"/>
</dbReference>
<dbReference type="GO" id="GO:0005794">
    <property type="term" value="C:Golgi apparatus"/>
    <property type="evidence" value="ECO:0007669"/>
    <property type="project" value="UniProtKB-SubCell"/>
</dbReference>
<keyword evidence="2 7" id="KW-0813">Transport</keyword>
<comment type="subunit">
    <text evidence="7">Part of the multisubunit transport protein particle (TRAPP) complex.</text>
</comment>
<dbReference type="GO" id="GO:0030008">
    <property type="term" value="C:TRAPP complex"/>
    <property type="evidence" value="ECO:0007669"/>
    <property type="project" value="UniProtKB-UniRule"/>
</dbReference>
<dbReference type="SUPFAM" id="SSF64356">
    <property type="entry name" value="SNARE-like"/>
    <property type="match status" value="1"/>
</dbReference>
<dbReference type="PANTHER" id="PTHR23249:SF15">
    <property type="entry name" value="TRAFFICKING PROTEIN PARTICLE COMPLEX SUBUNIT 4"/>
    <property type="match status" value="1"/>
</dbReference>
<evidence type="ECO:0000256" key="6">
    <source>
        <dbReference type="ARBA" id="ARBA00038179"/>
    </source>
</evidence>
<evidence type="ECO:0000256" key="5">
    <source>
        <dbReference type="ARBA" id="ARBA00023034"/>
    </source>
</evidence>
<comment type="subcellular location">
    <subcellularLocation>
        <location evidence="7">Endoplasmic reticulum</location>
    </subcellularLocation>
    <subcellularLocation>
        <location evidence="7">Golgi apparatus</location>
        <location evidence="7">cis-Golgi network</location>
    </subcellularLocation>
    <subcellularLocation>
        <location evidence="1">Golgi apparatus</location>
    </subcellularLocation>
</comment>
<dbReference type="OrthoDB" id="246406at2759"/>
<comment type="similarity">
    <text evidence="6">Belongs to the TRAPP small subunits family. TRAPPC4 subfamily.</text>
</comment>
<dbReference type="Pfam" id="PF04099">
    <property type="entry name" value="Sybindin"/>
    <property type="match status" value="1"/>
</dbReference>
<keyword evidence="5 7" id="KW-0333">Golgi apparatus</keyword>
<dbReference type="PANTHER" id="PTHR23249">
    <property type="entry name" value="TRAFFICKING PROTEIN PARTICLE COMPLEX SUBUNIT"/>
    <property type="match status" value="1"/>
</dbReference>
<dbReference type="InterPro" id="IPR007233">
    <property type="entry name" value="TRAPPC"/>
</dbReference>
<proteinExistence type="inferred from homology"/>
<dbReference type="STRING" id="691883.A0A058Z845"/>
<organism evidence="8">
    <name type="scientific">Fonticula alba</name>
    <name type="common">Slime mold</name>
    <dbReference type="NCBI Taxonomy" id="691883"/>
    <lineage>
        <taxon>Eukaryota</taxon>
        <taxon>Rotosphaerida</taxon>
        <taxon>Fonticulaceae</taxon>
        <taxon>Fonticula</taxon>
    </lineage>
</organism>
<name>A0A058Z845_FONAL</name>
<keyword evidence="3 7" id="KW-0256">Endoplasmic reticulum</keyword>
<dbReference type="SMART" id="SM01399">
    <property type="entry name" value="Sybindin"/>
    <property type="match status" value="1"/>
</dbReference>
<evidence type="ECO:0000256" key="4">
    <source>
        <dbReference type="ARBA" id="ARBA00022892"/>
    </source>
</evidence>
<keyword evidence="9" id="KW-1185">Reference proteome</keyword>
<dbReference type="CDD" id="cd14856">
    <property type="entry name" value="TRAPPC4_synbindin"/>
    <property type="match status" value="1"/>
</dbReference>
<evidence type="ECO:0000313" key="9">
    <source>
        <dbReference type="Proteomes" id="UP000030693"/>
    </source>
</evidence>
<keyword evidence="4 7" id="KW-0931">ER-Golgi transport</keyword>
<dbReference type="eggNOG" id="KOG3369">
    <property type="taxonomic scope" value="Eukaryota"/>
</dbReference>
<dbReference type="RefSeq" id="XP_009494956.1">
    <property type="nucleotide sequence ID" value="XM_009496681.1"/>
</dbReference>